<dbReference type="InterPro" id="IPR013656">
    <property type="entry name" value="PAS_4"/>
</dbReference>
<dbReference type="EMBL" id="JAXOJX010000014">
    <property type="protein sequence ID" value="MDZ5457100.1"/>
    <property type="molecule type" value="Genomic_DNA"/>
</dbReference>
<comment type="caution">
    <text evidence="5">The sequence shown here is derived from an EMBL/GenBank/DDBJ whole genome shotgun (WGS) entry which is preliminary data.</text>
</comment>
<dbReference type="RefSeq" id="WP_322465503.1">
    <property type="nucleotide sequence ID" value="NZ_JAXOJX010000014.1"/>
</dbReference>
<organism evidence="5 6">
    <name type="scientific">Azohydromonas lata</name>
    <dbReference type="NCBI Taxonomy" id="45677"/>
    <lineage>
        <taxon>Bacteria</taxon>
        <taxon>Pseudomonadati</taxon>
        <taxon>Pseudomonadota</taxon>
        <taxon>Betaproteobacteria</taxon>
        <taxon>Burkholderiales</taxon>
        <taxon>Sphaerotilaceae</taxon>
        <taxon>Azohydromonas</taxon>
    </lineage>
</organism>
<dbReference type="InterPro" id="IPR029787">
    <property type="entry name" value="Nucleotide_cyclase"/>
</dbReference>
<evidence type="ECO:0000259" key="1">
    <source>
        <dbReference type="PROSITE" id="PS50112"/>
    </source>
</evidence>
<dbReference type="PROSITE" id="PS50112">
    <property type="entry name" value="PAS"/>
    <property type="match status" value="2"/>
</dbReference>
<dbReference type="InterPro" id="IPR000700">
    <property type="entry name" value="PAS-assoc_C"/>
</dbReference>
<feature type="domain" description="PAS" evidence="1">
    <location>
        <begin position="21"/>
        <end position="84"/>
    </location>
</feature>
<dbReference type="Gene3D" id="3.30.450.20">
    <property type="entry name" value="PAS domain"/>
    <property type="match status" value="2"/>
</dbReference>
<dbReference type="SUPFAM" id="SSF55073">
    <property type="entry name" value="Nucleotide cyclase"/>
    <property type="match status" value="1"/>
</dbReference>
<dbReference type="CDD" id="cd00130">
    <property type="entry name" value="PAS"/>
    <property type="match status" value="2"/>
</dbReference>
<feature type="domain" description="GGDEF" evidence="4">
    <location>
        <begin position="294"/>
        <end position="427"/>
    </location>
</feature>
<protein>
    <submittedName>
        <fullName evidence="5">EAL domain-containing protein</fullName>
    </submittedName>
</protein>
<dbReference type="Proteomes" id="UP001293718">
    <property type="component" value="Unassembled WGS sequence"/>
</dbReference>
<dbReference type="NCBIfam" id="TIGR00254">
    <property type="entry name" value="GGDEF"/>
    <property type="match status" value="1"/>
</dbReference>
<feature type="domain" description="PAC" evidence="2">
    <location>
        <begin position="88"/>
        <end position="140"/>
    </location>
</feature>
<evidence type="ECO:0000313" key="5">
    <source>
        <dbReference type="EMBL" id="MDZ5457100.1"/>
    </source>
</evidence>
<dbReference type="InterPro" id="IPR013767">
    <property type="entry name" value="PAS_fold"/>
</dbReference>
<dbReference type="SMART" id="SM00267">
    <property type="entry name" value="GGDEF"/>
    <property type="match status" value="1"/>
</dbReference>
<dbReference type="NCBIfam" id="TIGR00229">
    <property type="entry name" value="sensory_box"/>
    <property type="match status" value="2"/>
</dbReference>
<dbReference type="InterPro" id="IPR035919">
    <property type="entry name" value="EAL_sf"/>
</dbReference>
<dbReference type="CDD" id="cd01949">
    <property type="entry name" value="GGDEF"/>
    <property type="match status" value="1"/>
</dbReference>
<dbReference type="InterPro" id="IPR043128">
    <property type="entry name" value="Rev_trsase/Diguanyl_cyclase"/>
</dbReference>
<evidence type="ECO:0000259" key="3">
    <source>
        <dbReference type="PROSITE" id="PS50883"/>
    </source>
</evidence>
<name>A0ABU5IF08_9BURK</name>
<dbReference type="PROSITE" id="PS50883">
    <property type="entry name" value="EAL"/>
    <property type="match status" value="1"/>
</dbReference>
<evidence type="ECO:0000259" key="4">
    <source>
        <dbReference type="PROSITE" id="PS50887"/>
    </source>
</evidence>
<dbReference type="InterPro" id="IPR035965">
    <property type="entry name" value="PAS-like_dom_sf"/>
</dbReference>
<feature type="domain" description="EAL" evidence="3">
    <location>
        <begin position="435"/>
        <end position="688"/>
    </location>
</feature>
<dbReference type="Pfam" id="PF00990">
    <property type="entry name" value="GGDEF"/>
    <property type="match status" value="1"/>
</dbReference>
<gene>
    <name evidence="5" type="ORF">SM757_11015</name>
</gene>
<dbReference type="SMART" id="SM00091">
    <property type="entry name" value="PAS"/>
    <property type="match status" value="2"/>
</dbReference>
<reference evidence="5 6" key="1">
    <citation type="submission" date="2023-11" db="EMBL/GenBank/DDBJ databases">
        <title>Draft genome of Azohydromonas lata strain H1 (DSM1123), a polyhydroxyalkanoate producer.</title>
        <authorList>
            <person name="Traversa D."/>
            <person name="D'Addabbo P."/>
            <person name="Pazzani C."/>
            <person name="Manzari C."/>
            <person name="Chiara M."/>
            <person name="Scrascia M."/>
        </authorList>
    </citation>
    <scope>NUCLEOTIDE SEQUENCE [LARGE SCALE GENOMIC DNA]</scope>
    <source>
        <strain evidence="5 6">H1</strain>
    </source>
</reference>
<sequence length="705" mass="77265">MNFQSPCRPESAAATADASCVVHNLREVVFRIDVQGRWAFLNPSWAGLSGREPLSSLGCAFLQDVHPLDRDSAQGRCLALLEGDQAEWRQTLRLLLAGGDFKWVEVAARPALDAQGLVRGVAGTLVDVSERRATEERLRLSASVFDGAREGIAITDPQGRILEVNAAFQDITGYRREQVLGRTPALLSSGRHDKAFYEAMWGELLSTGQWSGEIWNRRADGALLAELLRISAVRDEQGRHTHYVAIFSDITRLKRQQETLERLAHYDPLTGLPNRVLLTDRLQTQIAQAERRREPLAVCSLDLDGFKAVNDAWGHPVGDELLVQAAERMRLALRAGDTVARLGGDEFVLILDHAPSEAEVGALAERVLATLGAPYTLMGREARVTASLGIALFPQHGTTPERLLRNADQAMLRAKRQGKNLACLVVGDEAEVAAREQHATALHEALLGGELCLYFQPKVEARTQRPVGAEGLLRWLHPVRGVLTPGEFLPQIHGTELECEIDWLVLEQGMAQLGRWTLEGHDMSLSLNLCAATLLHPQFTSRVALLAREHGVPRGRLELEVLETAALADLAAVAQAMEACAQLGVCFALDDFGTGYSSLHYLRQLPVKWLKIDQGFVRRMLTDEGDMHIVRAVVGLAAAFGVRTVAEGVETAAHAQALTALGCDLLQGYWFARPMPAVALLQWLQERQAGPRLPEAPHALREAGA</sequence>
<dbReference type="SMART" id="SM00052">
    <property type="entry name" value="EAL"/>
    <property type="match status" value="1"/>
</dbReference>
<dbReference type="SMART" id="SM00086">
    <property type="entry name" value="PAC"/>
    <property type="match status" value="2"/>
</dbReference>
<dbReference type="Pfam" id="PF00563">
    <property type="entry name" value="EAL"/>
    <property type="match status" value="1"/>
</dbReference>
<dbReference type="PANTHER" id="PTHR44757">
    <property type="entry name" value="DIGUANYLATE CYCLASE DGCP"/>
    <property type="match status" value="1"/>
</dbReference>
<proteinExistence type="predicted"/>
<dbReference type="InterPro" id="IPR052155">
    <property type="entry name" value="Biofilm_reg_signaling"/>
</dbReference>
<dbReference type="PROSITE" id="PS50887">
    <property type="entry name" value="GGDEF"/>
    <property type="match status" value="1"/>
</dbReference>
<evidence type="ECO:0000259" key="2">
    <source>
        <dbReference type="PROSITE" id="PS50113"/>
    </source>
</evidence>
<dbReference type="InterPro" id="IPR001633">
    <property type="entry name" value="EAL_dom"/>
</dbReference>
<dbReference type="Gene3D" id="3.20.20.450">
    <property type="entry name" value="EAL domain"/>
    <property type="match status" value="1"/>
</dbReference>
<dbReference type="PANTHER" id="PTHR44757:SF2">
    <property type="entry name" value="BIOFILM ARCHITECTURE MAINTENANCE PROTEIN MBAA"/>
    <property type="match status" value="1"/>
</dbReference>
<dbReference type="Pfam" id="PF08448">
    <property type="entry name" value="PAS_4"/>
    <property type="match status" value="1"/>
</dbReference>
<feature type="domain" description="PAS" evidence="1">
    <location>
        <begin position="134"/>
        <end position="183"/>
    </location>
</feature>
<dbReference type="Gene3D" id="3.30.70.270">
    <property type="match status" value="1"/>
</dbReference>
<keyword evidence="6" id="KW-1185">Reference proteome</keyword>
<accession>A0ABU5IF08</accession>
<dbReference type="Pfam" id="PF00989">
    <property type="entry name" value="PAS"/>
    <property type="match status" value="1"/>
</dbReference>
<dbReference type="PROSITE" id="PS50113">
    <property type="entry name" value="PAC"/>
    <property type="match status" value="2"/>
</dbReference>
<dbReference type="SUPFAM" id="SSF55785">
    <property type="entry name" value="PYP-like sensor domain (PAS domain)"/>
    <property type="match status" value="2"/>
</dbReference>
<dbReference type="SUPFAM" id="SSF141868">
    <property type="entry name" value="EAL domain-like"/>
    <property type="match status" value="1"/>
</dbReference>
<dbReference type="InterPro" id="IPR000014">
    <property type="entry name" value="PAS"/>
</dbReference>
<evidence type="ECO:0000313" key="6">
    <source>
        <dbReference type="Proteomes" id="UP001293718"/>
    </source>
</evidence>
<dbReference type="InterPro" id="IPR001610">
    <property type="entry name" value="PAC"/>
</dbReference>
<dbReference type="InterPro" id="IPR000160">
    <property type="entry name" value="GGDEF_dom"/>
</dbReference>
<feature type="domain" description="PAC" evidence="2">
    <location>
        <begin position="210"/>
        <end position="262"/>
    </location>
</feature>
<dbReference type="CDD" id="cd01948">
    <property type="entry name" value="EAL"/>
    <property type="match status" value="1"/>
</dbReference>